<dbReference type="OrthoDB" id="1403223at2"/>
<evidence type="ECO:0000313" key="2">
    <source>
        <dbReference type="Proteomes" id="UP000219048"/>
    </source>
</evidence>
<dbReference type="Proteomes" id="UP000219048">
    <property type="component" value="Unassembled WGS sequence"/>
</dbReference>
<evidence type="ECO:0000313" key="1">
    <source>
        <dbReference type="EMBL" id="SNZ00500.1"/>
    </source>
</evidence>
<reference evidence="2" key="1">
    <citation type="submission" date="2017-09" db="EMBL/GenBank/DDBJ databases">
        <authorList>
            <person name="Varghese N."/>
            <person name="Submissions S."/>
        </authorList>
    </citation>
    <scope>NUCLEOTIDE SEQUENCE [LARGE SCALE GENOMIC DNA]</scope>
    <source>
        <strain evidence="2">DSM 25885</strain>
    </source>
</reference>
<sequence length="619" mass="69468">MHLPQKTFIAFLVFVSFLILNSCSSEENEIPEKVINVKSDDISIALPENALVTSSNIEVTLPNDAILDMVNIYIGSNLVESFSAAPYTFLVNSTDLAHGEHKLKVDILLDNEIVASKIVTIKVDKQGPTAVYQIDLEALKMCGETTVSPGISDDISGISRVEVFLNDASIATFGNSSDYSFPLNMDDHPIGTNTLKLVMEDMVGNITTEVLDVNFYKPILDIKFPDNFIREGVEKVHAILSDSDGNLIDYVTHSTRTSETLTLCSSIELGAETEYMLTFAQDFSNVVFSFYVYGNLTQNMVGNQIVLASRSLPSSSASINMDMPDYEDGFYVRSSTPWSSMLFYNNTFSGHVSKNFSVDELSTNKSFVMNFHPDLHRSYQWALVEDINTKFSLKAEDFMSTDVTHDFLTVNGSSLDPFLSVYGFENETHFRAMSSPHMLYWNPSLNSINGYDYSYANIFDHNLYSARVSNYGIDGIGAIPKTISVPGQSISYQFQNDKIIFNGLQNYEVGRVRLTSLDNIHIHMEFIFDGHSTGMAIPELPENLFVQELYDAFDNQRLQVIQGVAENYENIENYSEYVSNVFVNSTPFYVVSPKRERIFASSVGTQLLPIIEFPFFLRL</sequence>
<name>A0A285MTH0_9FLAO</name>
<dbReference type="AlphaFoldDB" id="A0A285MTH0"/>
<dbReference type="Pfam" id="PF17957">
    <property type="entry name" value="Big_7"/>
    <property type="match status" value="1"/>
</dbReference>
<gene>
    <name evidence="1" type="ORF">SAMN06265377_2324</name>
</gene>
<accession>A0A285MTH0</accession>
<keyword evidence="2" id="KW-1185">Reference proteome</keyword>
<protein>
    <submittedName>
        <fullName evidence="1">Uncharacterized protein</fullName>
    </submittedName>
</protein>
<organism evidence="1 2">
    <name type="scientific">Flagellimonas pacifica</name>
    <dbReference type="NCBI Taxonomy" id="1247520"/>
    <lineage>
        <taxon>Bacteria</taxon>
        <taxon>Pseudomonadati</taxon>
        <taxon>Bacteroidota</taxon>
        <taxon>Flavobacteriia</taxon>
        <taxon>Flavobacteriales</taxon>
        <taxon>Flavobacteriaceae</taxon>
        <taxon>Flagellimonas</taxon>
    </lineage>
</organism>
<proteinExistence type="predicted"/>
<dbReference type="EMBL" id="OBEH01000003">
    <property type="protein sequence ID" value="SNZ00500.1"/>
    <property type="molecule type" value="Genomic_DNA"/>
</dbReference>
<dbReference type="RefSeq" id="WP_097045953.1">
    <property type="nucleotide sequence ID" value="NZ_OBEH01000003.1"/>
</dbReference>